<proteinExistence type="predicted"/>
<organism evidence="1 2">
    <name type="scientific">Rotaria sordida</name>
    <dbReference type="NCBI Taxonomy" id="392033"/>
    <lineage>
        <taxon>Eukaryota</taxon>
        <taxon>Metazoa</taxon>
        <taxon>Spiralia</taxon>
        <taxon>Gnathifera</taxon>
        <taxon>Rotifera</taxon>
        <taxon>Eurotatoria</taxon>
        <taxon>Bdelloidea</taxon>
        <taxon>Philodinida</taxon>
        <taxon>Philodinidae</taxon>
        <taxon>Rotaria</taxon>
    </lineage>
</organism>
<accession>A0A814HLD1</accession>
<sequence length="235" mass="27629">MVFDCISTSFKILLIYSKYEFKKHEIIEQDYLLIEQQSNIYLDPNELVHRLEQLDLSNKQEIIPNLNFINNQQENFKSNIEHLTSIINDIHQINHTKIASMKKLVLHEPLNIEQQYSSTTTKPIRYQNHSIDKVSDLEIVKQGKGFKIGYIDRQGTDQRVILTKRIETGTNIKERDPHIRLPHKERRLLNQTFSSVLYTNGNNTIQEDKTFQHSANDIEVPTIGTNPKHFDEEEF</sequence>
<comment type="caution">
    <text evidence="1">The sequence shown here is derived from an EMBL/GenBank/DDBJ whole genome shotgun (WGS) entry which is preliminary data.</text>
</comment>
<dbReference type="EMBL" id="CAJNOT010000526">
    <property type="protein sequence ID" value="CAF1011217.1"/>
    <property type="molecule type" value="Genomic_DNA"/>
</dbReference>
<reference evidence="1" key="1">
    <citation type="submission" date="2021-02" db="EMBL/GenBank/DDBJ databases">
        <authorList>
            <person name="Nowell W R."/>
        </authorList>
    </citation>
    <scope>NUCLEOTIDE SEQUENCE</scope>
</reference>
<dbReference type="Proteomes" id="UP000663864">
    <property type="component" value="Unassembled WGS sequence"/>
</dbReference>
<protein>
    <submittedName>
        <fullName evidence="1">Uncharacterized protein</fullName>
    </submittedName>
</protein>
<name>A0A814HLD1_9BILA</name>
<dbReference type="AlphaFoldDB" id="A0A814HLD1"/>
<gene>
    <name evidence="1" type="ORF">ZHD862_LOCUS13044</name>
</gene>
<evidence type="ECO:0000313" key="2">
    <source>
        <dbReference type="Proteomes" id="UP000663864"/>
    </source>
</evidence>
<evidence type="ECO:0000313" key="1">
    <source>
        <dbReference type="EMBL" id="CAF1011217.1"/>
    </source>
</evidence>